<feature type="compositionally biased region" description="Low complexity" evidence="2">
    <location>
        <begin position="1"/>
        <end position="22"/>
    </location>
</feature>
<feature type="coiled-coil region" evidence="1">
    <location>
        <begin position="44"/>
        <end position="92"/>
    </location>
</feature>
<keyword evidence="1" id="KW-0175">Coiled coil</keyword>
<dbReference type="Proteomes" id="UP001432027">
    <property type="component" value="Unassembled WGS sequence"/>
</dbReference>
<evidence type="ECO:0000256" key="1">
    <source>
        <dbReference type="SAM" id="Coils"/>
    </source>
</evidence>
<evidence type="ECO:0000313" key="4">
    <source>
        <dbReference type="Proteomes" id="UP001432027"/>
    </source>
</evidence>
<feature type="region of interest" description="Disordered" evidence="2">
    <location>
        <begin position="1"/>
        <end position="37"/>
    </location>
</feature>
<sequence>SFCPSGRPSTMSSSRSSSSRSTPRSKAKKPRMRFNSKNEANAILAILENRARNMGGEVKRLQRAEKTLARLNKSIEHRSDKMRERVRVAEEEMVGRLGFDPELRWSEVRRMKWGDELHDETSLSCTKSDRSRAAMTEEKELEARCTSTEASSLARTPKPKAKSPARIRCSEKKAAATAKKQAAKKPVDPAVSPYDEAIKHLDTVAAELRAISAHSIVEDEDTLKHAAAVKDLAEGLKAARDQLKE</sequence>
<dbReference type="AlphaFoldDB" id="A0AAV5U875"/>
<accession>A0AAV5U875</accession>
<keyword evidence="4" id="KW-1185">Reference proteome</keyword>
<feature type="compositionally biased region" description="Basic and acidic residues" evidence="2">
    <location>
        <begin position="128"/>
        <end position="143"/>
    </location>
</feature>
<feature type="compositionally biased region" description="Basic residues" evidence="2">
    <location>
        <begin position="23"/>
        <end position="34"/>
    </location>
</feature>
<feature type="non-terminal residue" evidence="3">
    <location>
        <position position="1"/>
    </location>
</feature>
<comment type="caution">
    <text evidence="3">The sequence shown here is derived from an EMBL/GenBank/DDBJ whole genome shotgun (WGS) entry which is preliminary data.</text>
</comment>
<reference evidence="3" key="1">
    <citation type="submission" date="2023-10" db="EMBL/GenBank/DDBJ databases">
        <title>Genome assembly of Pristionchus species.</title>
        <authorList>
            <person name="Yoshida K."/>
            <person name="Sommer R.J."/>
        </authorList>
    </citation>
    <scope>NUCLEOTIDE SEQUENCE</scope>
    <source>
        <strain evidence="3">RS0144</strain>
    </source>
</reference>
<name>A0AAV5U875_9BILA</name>
<feature type="compositionally biased region" description="Polar residues" evidence="2">
    <location>
        <begin position="145"/>
        <end position="154"/>
    </location>
</feature>
<evidence type="ECO:0000256" key="2">
    <source>
        <dbReference type="SAM" id="MobiDB-lite"/>
    </source>
</evidence>
<evidence type="ECO:0000313" key="3">
    <source>
        <dbReference type="EMBL" id="GMT02661.1"/>
    </source>
</evidence>
<organism evidence="3 4">
    <name type="scientific">Pristionchus entomophagus</name>
    <dbReference type="NCBI Taxonomy" id="358040"/>
    <lineage>
        <taxon>Eukaryota</taxon>
        <taxon>Metazoa</taxon>
        <taxon>Ecdysozoa</taxon>
        <taxon>Nematoda</taxon>
        <taxon>Chromadorea</taxon>
        <taxon>Rhabditida</taxon>
        <taxon>Rhabditina</taxon>
        <taxon>Diplogasteromorpha</taxon>
        <taxon>Diplogasteroidea</taxon>
        <taxon>Neodiplogasteridae</taxon>
        <taxon>Pristionchus</taxon>
    </lineage>
</organism>
<protein>
    <submittedName>
        <fullName evidence="3">Uncharacterized protein</fullName>
    </submittedName>
</protein>
<gene>
    <name evidence="3" type="ORF">PENTCL1PPCAC_24835</name>
</gene>
<feature type="region of interest" description="Disordered" evidence="2">
    <location>
        <begin position="128"/>
        <end position="189"/>
    </location>
</feature>
<dbReference type="EMBL" id="BTSX01000005">
    <property type="protein sequence ID" value="GMT02661.1"/>
    <property type="molecule type" value="Genomic_DNA"/>
</dbReference>
<proteinExistence type="predicted"/>